<dbReference type="EMBL" id="CP058610">
    <property type="protein sequence ID" value="QLG74597.1"/>
    <property type="molecule type" value="Genomic_DNA"/>
</dbReference>
<protein>
    <submittedName>
        <fullName evidence="3">Uncharacterized protein</fullName>
    </submittedName>
</protein>
<feature type="compositionally biased region" description="Acidic residues" evidence="2">
    <location>
        <begin position="287"/>
        <end position="302"/>
    </location>
</feature>
<dbReference type="InterPro" id="IPR007587">
    <property type="entry name" value="SAPS"/>
</dbReference>
<feature type="compositionally biased region" description="Polar residues" evidence="2">
    <location>
        <begin position="101"/>
        <end position="114"/>
    </location>
</feature>
<evidence type="ECO:0000313" key="4">
    <source>
        <dbReference type="Proteomes" id="UP000509704"/>
    </source>
</evidence>
<feature type="compositionally biased region" description="Basic and acidic residues" evidence="2">
    <location>
        <begin position="670"/>
        <end position="707"/>
    </location>
</feature>
<comment type="similarity">
    <text evidence="1">Belongs to the SAPS family.</text>
</comment>
<name>A0A7H9B7L2_ZYGMR</name>
<feature type="compositionally biased region" description="Low complexity" evidence="2">
    <location>
        <begin position="115"/>
        <end position="129"/>
    </location>
</feature>
<dbReference type="Pfam" id="PF04499">
    <property type="entry name" value="SAPS"/>
    <property type="match status" value="1"/>
</dbReference>
<keyword evidence="4" id="KW-1185">Reference proteome</keyword>
<dbReference type="GeneID" id="59238380"/>
<evidence type="ECO:0000256" key="2">
    <source>
        <dbReference type="SAM" id="MobiDB-lite"/>
    </source>
</evidence>
<feature type="region of interest" description="Disordered" evidence="2">
    <location>
        <begin position="249"/>
        <end position="304"/>
    </location>
</feature>
<feature type="compositionally biased region" description="Basic and acidic residues" evidence="2">
    <location>
        <begin position="255"/>
        <end position="276"/>
    </location>
</feature>
<dbReference type="RefSeq" id="XP_037146322.1">
    <property type="nucleotide sequence ID" value="XM_037290427.1"/>
</dbReference>
<gene>
    <name evidence="3" type="ORF">HG535_0G04800</name>
</gene>
<dbReference type="GO" id="GO:0005829">
    <property type="term" value="C:cytosol"/>
    <property type="evidence" value="ECO:0007669"/>
    <property type="project" value="TreeGrafter"/>
</dbReference>
<dbReference type="PANTHER" id="PTHR12634:SF14">
    <property type="entry name" value="SIT4-ASSOCIATING PROTEIN SAP155-RELATED"/>
    <property type="match status" value="1"/>
</dbReference>
<dbReference type="KEGG" id="zmk:HG535_0G04800"/>
<dbReference type="GO" id="GO:0019903">
    <property type="term" value="F:protein phosphatase binding"/>
    <property type="evidence" value="ECO:0007669"/>
    <property type="project" value="InterPro"/>
</dbReference>
<feature type="region of interest" description="Disordered" evidence="2">
    <location>
        <begin position="651"/>
        <end position="708"/>
    </location>
</feature>
<feature type="compositionally biased region" description="Polar residues" evidence="2">
    <location>
        <begin position="48"/>
        <end position="58"/>
    </location>
</feature>
<feature type="region of interest" description="Disordered" evidence="2">
    <location>
        <begin position="48"/>
        <end position="137"/>
    </location>
</feature>
<accession>A0A7H9B7L2</accession>
<dbReference type="OrthoDB" id="295029at2759"/>
<proteinExistence type="inferred from homology"/>
<dbReference type="GO" id="GO:0005634">
    <property type="term" value="C:nucleus"/>
    <property type="evidence" value="ECO:0007669"/>
    <property type="project" value="TreeGrafter"/>
</dbReference>
<dbReference type="PANTHER" id="PTHR12634">
    <property type="entry name" value="SIT4 YEAST -ASSOCIATING PROTEIN-RELATED"/>
    <property type="match status" value="1"/>
</dbReference>
<feature type="compositionally biased region" description="Basic and acidic residues" evidence="2">
    <location>
        <begin position="59"/>
        <end position="72"/>
    </location>
</feature>
<dbReference type="Proteomes" id="UP000509704">
    <property type="component" value="Chromosome 7"/>
</dbReference>
<evidence type="ECO:0000256" key="1">
    <source>
        <dbReference type="ARBA" id="ARBA00006180"/>
    </source>
</evidence>
<feature type="compositionally biased region" description="Polar residues" evidence="2">
    <location>
        <begin position="73"/>
        <end position="94"/>
    </location>
</feature>
<dbReference type="GO" id="GO:0019888">
    <property type="term" value="F:protein phosphatase regulator activity"/>
    <property type="evidence" value="ECO:0007669"/>
    <property type="project" value="TreeGrafter"/>
</dbReference>
<dbReference type="AlphaFoldDB" id="A0A7H9B7L2"/>
<evidence type="ECO:0000313" key="3">
    <source>
        <dbReference type="EMBL" id="QLG74597.1"/>
    </source>
</evidence>
<reference evidence="3 4" key="1">
    <citation type="submission" date="2020-07" db="EMBL/GenBank/DDBJ databases">
        <title>The yeast mating-type switching endonuclease HO is a domesticated member of an unorthodox homing genetic element family.</title>
        <authorList>
            <person name="Coughlan A.Y."/>
            <person name="Lombardi L."/>
            <person name="Braun-Galleani S."/>
            <person name="Martos A.R."/>
            <person name="Galeote V."/>
            <person name="Bigey F."/>
            <person name="Dequin S."/>
            <person name="Byrne K.P."/>
            <person name="Wolfe K.H."/>
        </authorList>
    </citation>
    <scope>NUCLEOTIDE SEQUENCE [LARGE SCALE GENOMIC DNA]</scope>
    <source>
        <strain evidence="3 4">NRRL Y-6702</strain>
    </source>
</reference>
<sequence length="1046" mass="118146">MSFWPFGQSYNNSNINRILDDYFKVLHTLEKSDPAVAKCVQQNFDGSNGLSTNLSSTANRDEISVGDRRTRSDANSSTQRTELQSGFAESSLTVNPRPVGSTDSNSSFESCSSKTRTSSFTSGSESSATDSDEDDINAATEPMTITIKSLNSSFIDKLLNETELLNELTRQNSTLLDFISFGFFYDSATHAIVQNIEYLIDLMIDCVDKMKISSEDVISSLPDFITQNDDTKSNTDHVDDIDGIDGILNKNNSAAEDKDKNSDRDNDCSGTQDEHNNTSSNAHDANNENDNDDDDNDDDKDTYDDKQYVDNIAGMSDSPEEPNFLTKATIISEIFSLDIWLITESLVKNQNYLCKIWSLLNNPKLDSERSPLVPIFLKINQNLLNTRQDQYLNFVRSKDSLVDDMLAHIEISLLMDFFLKCVASDKVEAPTGIIELVYDQDLIPKCLGFLNNDTYTPDIQACAGDFLKALIAISANAPLDDMSIGPNDLTRQLVSPETIDYLIHSILKKRGAALNVAVSIVIELIRKNNSDYDQVNLLTTTIQSHPPSNRDPIYLGYMLREFAMELPDLLEIIRNEDVMGQDKTLENQLHERYKPLGFERFKVVELIAELLHCSNMGLMNSKKAERINRERDNFRKQLTIQLQDALQELTIDEKPGDRNSAQTGSNGSLDLKESSSSKEIDSHIFNDNRDDHYNDNNADDKPDDKLYDTNYDDDDIKYDNGEITLNSTDDWGVDNVELSPQRNSGSNYNSTDEEIDESFEIPYVNENQSSKLRKCPTIGDLFKIKLYDTQILPKIVELFLSHPWNNFWHNVIFDIIQQIFNGRMDFSYNSFLVYSLFNLKGSLRFMPQELPKTITGQDFGITNDFILKGYKDSYAFYEKKHMNLGYMGHLVLIAEEVVKFSKLYKVELISPDIHDTLQEEEWNFYTDSVLNDTRLMYSKILGGGNYIDDGNGNIIPQLNDMTSEEDTSRANLSEGVEGVEGGRLINVEAIEEQLGFSTESDLHEKLRSLLIHNSAQEVEAQNKKKGVIILGPPPEETMAETPNNST</sequence>
<organism evidence="3 4">
    <name type="scientific">Zygotorulaspora mrakii</name>
    <name type="common">Zygosaccharomyces mrakii</name>
    <dbReference type="NCBI Taxonomy" id="42260"/>
    <lineage>
        <taxon>Eukaryota</taxon>
        <taxon>Fungi</taxon>
        <taxon>Dikarya</taxon>
        <taxon>Ascomycota</taxon>
        <taxon>Saccharomycotina</taxon>
        <taxon>Saccharomycetes</taxon>
        <taxon>Saccharomycetales</taxon>
        <taxon>Saccharomycetaceae</taxon>
        <taxon>Zygotorulaspora</taxon>
    </lineage>
</organism>